<feature type="compositionally biased region" description="Polar residues" evidence="4">
    <location>
        <begin position="485"/>
        <end position="499"/>
    </location>
</feature>
<dbReference type="STRING" id="45357.A0A2V1AS57"/>
<dbReference type="InterPro" id="IPR035549">
    <property type="entry name" value="Bem1/Scd2_SH3_2"/>
</dbReference>
<organism evidence="7 8">
    <name type="scientific">Candidozyma haemuli</name>
    <dbReference type="NCBI Taxonomy" id="45357"/>
    <lineage>
        <taxon>Eukaryota</taxon>
        <taxon>Fungi</taxon>
        <taxon>Dikarya</taxon>
        <taxon>Ascomycota</taxon>
        <taxon>Saccharomycotina</taxon>
        <taxon>Pichiomycetes</taxon>
        <taxon>Metschnikowiaceae</taxon>
        <taxon>Candidozyma</taxon>
    </lineage>
</organism>
<name>A0A2V1AS57_9ASCO</name>
<evidence type="ECO:0008006" key="9">
    <source>
        <dbReference type="Google" id="ProtNLM"/>
    </source>
</evidence>
<dbReference type="GO" id="GO:0043332">
    <property type="term" value="C:mating projection tip"/>
    <property type="evidence" value="ECO:0007669"/>
    <property type="project" value="TreeGrafter"/>
</dbReference>
<keyword evidence="8" id="KW-1185">Reference proteome</keyword>
<dbReference type="InterPro" id="IPR051228">
    <property type="entry name" value="NADPH_Oxidase/PX-Domain"/>
</dbReference>
<dbReference type="SMART" id="SM00326">
    <property type="entry name" value="SH3"/>
    <property type="match status" value="2"/>
</dbReference>
<dbReference type="CDD" id="cd06890">
    <property type="entry name" value="PX_Bem1p"/>
    <property type="match status" value="1"/>
</dbReference>
<dbReference type="Gene3D" id="2.30.30.40">
    <property type="entry name" value="SH3 Domains"/>
    <property type="match status" value="2"/>
</dbReference>
<dbReference type="PRINTS" id="PR00452">
    <property type="entry name" value="SH3DOMAIN"/>
</dbReference>
<dbReference type="PANTHER" id="PTHR15706:SF2">
    <property type="entry name" value="SH3 AND PX DOMAIN-CONTAINING PROTEIN 2A"/>
    <property type="match status" value="1"/>
</dbReference>
<dbReference type="PANTHER" id="PTHR15706">
    <property type="entry name" value="SH3 MULTIPLE DOMAIN"/>
    <property type="match status" value="1"/>
</dbReference>
<dbReference type="OrthoDB" id="548867at2759"/>
<dbReference type="InterPro" id="IPR001683">
    <property type="entry name" value="PX_dom"/>
</dbReference>
<dbReference type="PROSITE" id="PS50002">
    <property type="entry name" value="SH3"/>
    <property type="match status" value="2"/>
</dbReference>
<feature type="compositionally biased region" description="Polar residues" evidence="4">
    <location>
        <begin position="442"/>
        <end position="463"/>
    </location>
</feature>
<evidence type="ECO:0000256" key="3">
    <source>
        <dbReference type="PROSITE-ProRule" id="PRU00192"/>
    </source>
</evidence>
<evidence type="ECO:0000259" key="5">
    <source>
        <dbReference type="PROSITE" id="PS50002"/>
    </source>
</evidence>
<feature type="region of interest" description="Disordered" evidence="4">
    <location>
        <begin position="1"/>
        <end position="38"/>
    </location>
</feature>
<feature type="region of interest" description="Disordered" evidence="4">
    <location>
        <begin position="436"/>
        <end position="499"/>
    </location>
</feature>
<dbReference type="SUPFAM" id="SSF64268">
    <property type="entry name" value="PX domain"/>
    <property type="match status" value="1"/>
</dbReference>
<comment type="caution">
    <text evidence="7">The sequence shown here is derived from an EMBL/GenBank/DDBJ whole genome shotgun (WGS) entry which is preliminary data.</text>
</comment>
<dbReference type="VEuPathDB" id="FungiDB:CXQ85_004193"/>
<dbReference type="InterPro" id="IPR035550">
    <property type="entry name" value="Bem1/Scd2_PX"/>
</dbReference>
<dbReference type="PROSITE" id="PS50195">
    <property type="entry name" value="PX"/>
    <property type="match status" value="1"/>
</dbReference>
<dbReference type="InterPro" id="IPR001452">
    <property type="entry name" value="SH3_domain"/>
</dbReference>
<dbReference type="InterPro" id="IPR035548">
    <property type="entry name" value="Bem1/Scd2_SH3_1"/>
</dbReference>
<reference evidence="7 8" key="1">
    <citation type="submission" date="2017-12" db="EMBL/GenBank/DDBJ databases">
        <title>Genome Sequence of a Multidrug-Resistant Candida haemulonii Isolate from a Patient with Chronic Leg Ulcers in Israel.</title>
        <authorList>
            <person name="Chow N.A."/>
            <person name="Gade L."/>
            <person name="Batra D."/>
            <person name="Rowe L.A."/>
            <person name="Ben-Ami R."/>
            <person name="Loparev V.N."/>
            <person name="Litvintseva A.P."/>
        </authorList>
    </citation>
    <scope>NUCLEOTIDE SEQUENCE [LARGE SCALE GENOMIC DNA]</scope>
    <source>
        <strain evidence="7 8">B11899</strain>
    </source>
</reference>
<dbReference type="SUPFAM" id="SSF50044">
    <property type="entry name" value="SH3-domain"/>
    <property type="match status" value="2"/>
</dbReference>
<feature type="domain" description="SH3" evidence="5">
    <location>
        <begin position="41"/>
        <end position="107"/>
    </location>
</feature>
<dbReference type="SMART" id="SM00312">
    <property type="entry name" value="PX"/>
    <property type="match status" value="1"/>
</dbReference>
<dbReference type="AlphaFoldDB" id="A0A2V1AS57"/>
<dbReference type="Gene3D" id="3.30.1520.10">
    <property type="entry name" value="Phox-like domain"/>
    <property type="match status" value="1"/>
</dbReference>
<dbReference type="GO" id="GO:0035091">
    <property type="term" value="F:phosphatidylinositol binding"/>
    <property type="evidence" value="ECO:0007669"/>
    <property type="project" value="InterPro"/>
</dbReference>
<dbReference type="Pfam" id="PF00787">
    <property type="entry name" value="PX"/>
    <property type="match status" value="1"/>
</dbReference>
<evidence type="ECO:0000256" key="4">
    <source>
        <dbReference type="SAM" id="MobiDB-lite"/>
    </source>
</evidence>
<feature type="compositionally biased region" description="Low complexity" evidence="4">
    <location>
        <begin position="11"/>
        <end position="31"/>
    </location>
</feature>
<evidence type="ECO:0000256" key="1">
    <source>
        <dbReference type="ARBA" id="ARBA00022443"/>
    </source>
</evidence>
<dbReference type="GO" id="GO:0005737">
    <property type="term" value="C:cytoplasm"/>
    <property type="evidence" value="ECO:0007669"/>
    <property type="project" value="TreeGrafter"/>
</dbReference>
<feature type="compositionally biased region" description="Low complexity" evidence="4">
    <location>
        <begin position="473"/>
        <end position="484"/>
    </location>
</feature>
<keyword evidence="2" id="KW-0677">Repeat</keyword>
<gene>
    <name evidence="7" type="ORF">CXQ85_004193</name>
</gene>
<dbReference type="EMBL" id="PKFO01000004">
    <property type="protein sequence ID" value="PVH20689.1"/>
    <property type="molecule type" value="Genomic_DNA"/>
</dbReference>
<keyword evidence="1 3" id="KW-0728">SH3 domain</keyword>
<accession>A0A2V1AS57</accession>
<dbReference type="CDD" id="cd11879">
    <property type="entry name" value="SH3_Bem1p_2"/>
    <property type="match status" value="1"/>
</dbReference>
<evidence type="ECO:0000259" key="6">
    <source>
        <dbReference type="PROSITE" id="PS50195"/>
    </source>
</evidence>
<feature type="domain" description="SH3" evidence="5">
    <location>
        <begin position="168"/>
        <end position="230"/>
    </location>
</feature>
<dbReference type="Pfam" id="PF00018">
    <property type="entry name" value="SH3_1"/>
    <property type="match status" value="2"/>
</dbReference>
<dbReference type="InterPro" id="IPR036028">
    <property type="entry name" value="SH3-like_dom_sf"/>
</dbReference>
<feature type="compositionally biased region" description="Basic residues" evidence="4">
    <location>
        <begin position="1"/>
        <end position="10"/>
    </location>
</feature>
<dbReference type="GO" id="GO:0030674">
    <property type="term" value="F:protein-macromolecule adaptor activity"/>
    <property type="evidence" value="ECO:0007669"/>
    <property type="project" value="TreeGrafter"/>
</dbReference>
<feature type="domain" description="PX" evidence="6">
    <location>
        <begin position="307"/>
        <end position="428"/>
    </location>
</feature>
<feature type="region of interest" description="Disordered" evidence="4">
    <location>
        <begin position="270"/>
        <end position="298"/>
    </location>
</feature>
<evidence type="ECO:0000313" key="7">
    <source>
        <dbReference type="EMBL" id="PVH20689.1"/>
    </source>
</evidence>
<dbReference type="SUPFAM" id="SSF54277">
    <property type="entry name" value="CAD &amp; PB1 domains"/>
    <property type="match status" value="1"/>
</dbReference>
<sequence>MIKSFRRSKRSSNSSSTSSPKHSISRVSSSSHPEADFVQNSPTKVIKALYDYRPQGPKELSFEKGDFFHVVSDEASELDQHGWYEATNPMTNQRGMVPKSYFEVFNRSMHASARGNSIDQSNPIFAKIQQQQSVQNLQQNSNSLQNIQQQTIQNLQQQTSGGGSARENRTLYAVTLYDFRAEREDELDIVPGEHLVICAHHDYEWFIAKPINRLGGPGLVPASYVKIVDKYNPSAQMESAGDDMVSVITHFRIPTVEEWKESTAIYQASTHPSGKISGTNPSSSVPSQFSQNEDDSTRSSSASASTFIVEASVDSYHLATSEDNSRYQYVVTARTSTGKTRQLCRFYEDFYNMQVKILESFPYEAGKVEGHRRTIPGFPGPVIHVSDNISSLRRERFDYYLRNLIAMPSHVSRCDEVLALFEVQNNGFDKEYVERGDRFSKPINQQSGYQQDRLSQYSNVQPHSRSRNSHTPSSDSNSNNRASSPGANTALAQPMPDTSKQPKVKVKFYYEDDIFVLLLPVNLRLQDLKAKLAKRLGLETGYETDPSSLVFLFLKTEYDDFMDTNQIASEVLSDEQRALLFHKEISEDSKFHEVLHDKCKIVILSG</sequence>
<dbReference type="GeneID" id="37009523"/>
<dbReference type="GO" id="GO:0000747">
    <property type="term" value="P:conjugation with cellular fusion"/>
    <property type="evidence" value="ECO:0007669"/>
    <property type="project" value="TreeGrafter"/>
</dbReference>
<evidence type="ECO:0000313" key="8">
    <source>
        <dbReference type="Proteomes" id="UP000244309"/>
    </source>
</evidence>
<dbReference type="Gene3D" id="3.10.20.90">
    <property type="entry name" value="Phosphatidylinositol 3-kinase Catalytic Subunit, Chain A, domain 1"/>
    <property type="match status" value="1"/>
</dbReference>
<dbReference type="Proteomes" id="UP000244309">
    <property type="component" value="Unassembled WGS sequence"/>
</dbReference>
<evidence type="ECO:0000256" key="2">
    <source>
        <dbReference type="ARBA" id="ARBA00022737"/>
    </source>
</evidence>
<feature type="compositionally biased region" description="Polar residues" evidence="4">
    <location>
        <begin position="270"/>
        <end position="291"/>
    </location>
</feature>
<dbReference type="RefSeq" id="XP_025341629.1">
    <property type="nucleotide sequence ID" value="XM_025487821.1"/>
</dbReference>
<proteinExistence type="predicted"/>
<dbReference type="InterPro" id="IPR036871">
    <property type="entry name" value="PX_dom_sf"/>
</dbReference>
<dbReference type="CDD" id="cd11878">
    <property type="entry name" value="SH3_Bem1p_1"/>
    <property type="match status" value="1"/>
</dbReference>
<protein>
    <recommendedName>
        <fullName evidence="9">Bud emergence protein 1</fullName>
    </recommendedName>
</protein>